<dbReference type="SUPFAM" id="SSF56601">
    <property type="entry name" value="beta-lactamase/transpeptidase-like"/>
    <property type="match status" value="1"/>
</dbReference>
<dbReference type="EMBL" id="FUIG01000103">
    <property type="protein sequence ID" value="SJM35684.1"/>
    <property type="molecule type" value="Genomic_DNA"/>
</dbReference>
<evidence type="ECO:0000313" key="3">
    <source>
        <dbReference type="EMBL" id="SJM35684.1"/>
    </source>
</evidence>
<dbReference type="Pfam" id="PF00144">
    <property type="entry name" value="Beta-lactamase"/>
    <property type="match status" value="1"/>
</dbReference>
<proteinExistence type="predicted"/>
<dbReference type="InterPro" id="IPR050491">
    <property type="entry name" value="AmpC-like"/>
</dbReference>
<organism evidence="3 4">
    <name type="scientific">Mesorhizobium delmotii</name>
    <dbReference type="NCBI Taxonomy" id="1631247"/>
    <lineage>
        <taxon>Bacteria</taxon>
        <taxon>Pseudomonadati</taxon>
        <taxon>Pseudomonadota</taxon>
        <taxon>Alphaproteobacteria</taxon>
        <taxon>Hyphomicrobiales</taxon>
        <taxon>Phyllobacteriaceae</taxon>
        <taxon>Mesorhizobium</taxon>
    </lineage>
</organism>
<protein>
    <submittedName>
        <fullName evidence="3">Penicillin-binding protein, beta-lactamase class C</fullName>
    </submittedName>
</protein>
<dbReference type="PANTHER" id="PTHR46825:SF7">
    <property type="entry name" value="D-ALANYL-D-ALANINE CARBOXYPEPTIDASE"/>
    <property type="match status" value="1"/>
</dbReference>
<gene>
    <name evidence="3" type="ORF">BQ8482_90059</name>
</gene>
<feature type="domain" description="Beta-lactamase-related" evidence="2">
    <location>
        <begin position="37"/>
        <end position="387"/>
    </location>
</feature>
<keyword evidence="1" id="KW-0732">Signal</keyword>
<evidence type="ECO:0000313" key="4">
    <source>
        <dbReference type="Proteomes" id="UP000245698"/>
    </source>
</evidence>
<accession>A0A2P9AWU9</accession>
<reference evidence="4" key="1">
    <citation type="submission" date="2016-12" db="EMBL/GenBank/DDBJ databases">
        <authorList>
            <person name="Brunel B."/>
        </authorList>
    </citation>
    <scope>NUCLEOTIDE SEQUENCE [LARGE SCALE GENOMIC DNA]</scope>
</reference>
<keyword evidence="4" id="KW-1185">Reference proteome</keyword>
<dbReference type="AlphaFoldDB" id="A0A2P9AWU9"/>
<dbReference type="InterPro" id="IPR001466">
    <property type="entry name" value="Beta-lactam-related"/>
</dbReference>
<feature type="signal peptide" evidence="1">
    <location>
        <begin position="1"/>
        <end position="22"/>
    </location>
</feature>
<evidence type="ECO:0000256" key="1">
    <source>
        <dbReference type="SAM" id="SignalP"/>
    </source>
</evidence>
<dbReference type="Gene3D" id="3.40.710.10">
    <property type="entry name" value="DD-peptidase/beta-lactamase superfamily"/>
    <property type="match status" value="1"/>
</dbReference>
<dbReference type="PANTHER" id="PTHR46825">
    <property type="entry name" value="D-ALANYL-D-ALANINE-CARBOXYPEPTIDASE/ENDOPEPTIDASE AMPH"/>
    <property type="match status" value="1"/>
</dbReference>
<dbReference type="Proteomes" id="UP000245698">
    <property type="component" value="Unassembled WGS sequence"/>
</dbReference>
<dbReference type="InterPro" id="IPR012338">
    <property type="entry name" value="Beta-lactam/transpept-like"/>
</dbReference>
<evidence type="ECO:0000259" key="2">
    <source>
        <dbReference type="Pfam" id="PF00144"/>
    </source>
</evidence>
<sequence>MMIGRILAIFVSVVCATGSATAASMPALKSIDLAALQATVEGLAKELMLPGAMVLLTTPRGNLVFGYGTTELGATNPPRADTHFRAASNTKTMTAAVIVQLVQEGKLSFADPISKYVQGVPNGDEITIRQLITMRSGLPNFTNAPELAESLDKEPYRVWTADEVLGMAFKRPPDFAPGAEFEYNNTNYYLLGLVAEKIDGKPLSTIFRDRLFGPLGMKNTALPPATSNDIPEPYSNGYLYGSTSYALADSPYPDDLQAAARAGTLKPNDDTWQNPSAYFAAGGVISTADDLATWMRALVGGKLFNADFQRQWLASPEAPEPGEPAMQKYGYGILTLTFGPNEIYYHEGEMPGYQSFMGYDPANDVTLVIWTNLTLALDGQATANTLMVKILDEIYTVSPLQEVK</sequence>
<feature type="chain" id="PRO_5015177255" evidence="1">
    <location>
        <begin position="23"/>
        <end position="404"/>
    </location>
</feature>
<name>A0A2P9AWU9_9HYPH</name>